<dbReference type="EMBL" id="VYZN01000044">
    <property type="protein sequence ID" value="KAE9529645.1"/>
    <property type="molecule type" value="Genomic_DNA"/>
</dbReference>
<dbReference type="OrthoDB" id="6287635at2759"/>
<accession>A0A6G0TBG6</accession>
<reference evidence="2 3" key="1">
    <citation type="submission" date="2019-08" db="EMBL/GenBank/DDBJ databases">
        <title>The genome of the soybean aphid Biotype 1, its phylome, world population structure and adaptation to the North American continent.</title>
        <authorList>
            <person name="Giordano R."/>
            <person name="Donthu R.K."/>
            <person name="Hernandez A.G."/>
            <person name="Wright C.L."/>
            <person name="Zimin A.V."/>
        </authorList>
    </citation>
    <scope>NUCLEOTIDE SEQUENCE [LARGE SCALE GENOMIC DNA]</scope>
    <source>
        <tissue evidence="2">Whole aphids</tissue>
    </source>
</reference>
<evidence type="ECO:0000313" key="3">
    <source>
        <dbReference type="Proteomes" id="UP000475862"/>
    </source>
</evidence>
<dbReference type="Proteomes" id="UP000475862">
    <property type="component" value="Unassembled WGS sequence"/>
</dbReference>
<dbReference type="InterPro" id="IPR006594">
    <property type="entry name" value="LisH"/>
</dbReference>
<organism evidence="2 3">
    <name type="scientific">Aphis glycines</name>
    <name type="common">Soybean aphid</name>
    <dbReference type="NCBI Taxonomy" id="307491"/>
    <lineage>
        <taxon>Eukaryota</taxon>
        <taxon>Metazoa</taxon>
        <taxon>Ecdysozoa</taxon>
        <taxon>Arthropoda</taxon>
        <taxon>Hexapoda</taxon>
        <taxon>Insecta</taxon>
        <taxon>Pterygota</taxon>
        <taxon>Neoptera</taxon>
        <taxon>Paraneoptera</taxon>
        <taxon>Hemiptera</taxon>
        <taxon>Sternorrhyncha</taxon>
        <taxon>Aphidomorpha</taxon>
        <taxon>Aphidoidea</taxon>
        <taxon>Aphididae</taxon>
        <taxon>Aphidini</taxon>
        <taxon>Aphis</taxon>
        <taxon>Aphis</taxon>
    </lineage>
</organism>
<feature type="region of interest" description="Disordered" evidence="1">
    <location>
        <begin position="899"/>
        <end position="926"/>
    </location>
</feature>
<keyword evidence="3" id="KW-1185">Reference proteome</keyword>
<dbReference type="PROSITE" id="PS50896">
    <property type="entry name" value="LISH"/>
    <property type="match status" value="1"/>
</dbReference>
<sequence>MEPLMPSEVARLVYGYLKNEKNEDTAECFLKSSPCLTECYQMFKTKRNFNIKVNGFNLHDIFDLFGTMCSMIEERISETCESKTLIEKLQYLLDLNHTTTKEDKSTEIKLNMVDKCVGNRVHTKDQVTHISINIEANKSTCTSEELLKVPLFPKIISDNVYKTEEVDSFNNETTLNNERNLSTFSLSIPSSEIHLIDNNVRATFFKIEDKQSPIFQVNKQMCSTPEKKKDEPKISIESIPQFSPKYIHNLISVDQTKYQKVSEATSLDSMPGFSKEDRIKDGSIVIDTVFNVDNAEVGKKAYTNDHLGSIKSRLRSTKKKGIKKLILNYGVQSINDVLHKFKKNSFNNQNHIVYGNEECIQVDNNIVLIHEGNIKTTAFESYDLLSNQLVLLSTDSYNFDSTKIEPEENCLSKANYVKIAPKITPLLKIQQESTKKKRRSAVTDRFYGYTNINKATKKKKKLTERSFTSTRVLVAHTFFIKLLLDYPVLFYCNLFKLIPEKQVFPKRRKHGIMSKFGKTNIISRQLPIQTPKSIIIEVPSQCSFETQEKINIEKNDIIKLPEVSSKVNDTICYNTPVDRLQPPKNKSMSTPRRRRTHVRCLDFTTPQPKNMTQNQAHSRLLYNTHKKFEKCLEEPSSSPIPVLQADWRSVNGFESIIKKENIKHWDTDIREMVGAGILTSDADGRKRTKKKTPIKNIKRVIDQNNSIVLTEEQKKSSNNLIIANEFDTDISSISESTYDDLNKPLKEQIKFPISLENSGKIIELFNEQTPIVSDTSINVNNKKLLKKQSELMTPLKKIDKVTEINNGQLPIKSDSLKSQWGITQIHSEQSHANINEQENNQNQLIKSSSLKIEPKKTKQEKDSNFLKMFNNYNYSLTKKKLIKSTKYLKEQGLLDKIHTNNSNELSSPMKPVSIEPVNTNNDGVVDVPETPISKIKCQFDSSKSCTQEHYVNSLTETPSIEVFKKTSYLNKQPILQFPSTSRNLGSVDTLIVLPEQDSIKTSKNTNCEIGLRKFLNPSIQIKTTNNKLSNKTKIDKFESTPLKSKVKCLSKSKVKSLLKRKSIEAKKKQFYESVKVELFGSEVSSSSSSHELINTNEQTETIIINKKPQDKEKISGFKHIPKRKIVNSMPIINVTSVENHLLNELNNQPTKIPSIKPIIVQHENNNDNTSEKIKKENSKNIKKFMVHFDDPIEKIFSLSKSPSKSINKNTSKIPKKNTINDNSEQLIGLSRYLNKTSRTYDSRLKGKKVKTIEPRIKTTKTDNINSKMHIVNRSSENISTSYSSNKKKSHDMKNQRIKLSESCITDLNEVSYEIENNAVHNKHIVPLDFEQTKCLDDNIYNPNCITNKNNNSVNNISCVTIRHDDKLDAQINKISDPIDYMEYLKKSKVYEVITEDGKHEMVYLHLSEKFIFLDILSELDSTQLSDPITSMLITVNKKLGDISEIESGELTNDEEILIPITSTPKDGVKIKNDKNNRARRSPSIWKDSFHNYPIRHRNNRYRETSYLQNNIHCKYDKYRTKKIQHHNDRLQFNNQNHFQRSYHQNVKREFWKDIVRGTDKFKHKDEKRCYHDYSKGKNWVEENPQRMSQSDVQKFRRSENIVNKALKRPINQEINNKTPAKVAKVEHQRLLTNVDVDDFLSVVHVDLNVMLLIVTLFKNV</sequence>
<proteinExistence type="predicted"/>
<evidence type="ECO:0000256" key="1">
    <source>
        <dbReference type="SAM" id="MobiDB-lite"/>
    </source>
</evidence>
<name>A0A6G0TBG6_APHGL</name>
<gene>
    <name evidence="2" type="ORF">AGLY_011741</name>
</gene>
<evidence type="ECO:0000313" key="2">
    <source>
        <dbReference type="EMBL" id="KAE9529645.1"/>
    </source>
</evidence>
<comment type="caution">
    <text evidence="2">The sequence shown here is derived from an EMBL/GenBank/DDBJ whole genome shotgun (WGS) entry which is preliminary data.</text>
</comment>
<protein>
    <submittedName>
        <fullName evidence="2">Uncharacterized protein</fullName>
    </submittedName>
</protein>